<protein>
    <recommendedName>
        <fullName evidence="1">Putative restriction endonuclease domain-containing protein</fullName>
    </recommendedName>
</protein>
<evidence type="ECO:0000313" key="2">
    <source>
        <dbReference type="EMBL" id="VVM08101.1"/>
    </source>
</evidence>
<dbReference type="InterPro" id="IPR012296">
    <property type="entry name" value="Nuclease_put_TT1808"/>
</dbReference>
<dbReference type="EMBL" id="CABFVA020000117">
    <property type="protein sequence ID" value="VVM08101.1"/>
    <property type="molecule type" value="Genomic_DNA"/>
</dbReference>
<sequence length="193" mass="21517">MPTTACDPQTSKDWPATPVGEYCQLIHGNLILTEETADHSGLAGKIEMEMALYLREQRRGIVRRNIAFSFPGIVDADHEGVVPDLCFLPNDQLGRWRGKANVQEGVIPALAAEMLSASTRSIDLKDKVEIYREAGVAEYWIFDLDEESVRIYWFGENRQTPVAVQSFGNILTTPLLPGFSLNLPSIRRAIGLE</sequence>
<dbReference type="CDD" id="cd06260">
    <property type="entry name" value="DUF820-like"/>
    <property type="match status" value="1"/>
</dbReference>
<dbReference type="OrthoDB" id="9808428at2"/>
<feature type="domain" description="Putative restriction endonuclease" evidence="1">
    <location>
        <begin position="20"/>
        <end position="183"/>
    </location>
</feature>
<dbReference type="RefSeq" id="WP_142660937.1">
    <property type="nucleotide sequence ID" value="NZ_CABFVA020000117.1"/>
</dbReference>
<evidence type="ECO:0000259" key="1">
    <source>
        <dbReference type="Pfam" id="PF05685"/>
    </source>
</evidence>
<dbReference type="InterPro" id="IPR008538">
    <property type="entry name" value="Uma2"/>
</dbReference>
<evidence type="ECO:0000313" key="3">
    <source>
        <dbReference type="Proteomes" id="UP000334923"/>
    </source>
</evidence>
<dbReference type="Gene3D" id="3.90.1570.10">
    <property type="entry name" value="tt1808, chain A"/>
    <property type="match status" value="1"/>
</dbReference>
<organism evidence="2 3">
    <name type="scientific">Methylacidimicrobium tartarophylax</name>
    <dbReference type="NCBI Taxonomy" id="1041768"/>
    <lineage>
        <taxon>Bacteria</taxon>
        <taxon>Pseudomonadati</taxon>
        <taxon>Verrucomicrobiota</taxon>
        <taxon>Methylacidimicrobium</taxon>
    </lineage>
</organism>
<accession>A0A5E6MG65</accession>
<dbReference type="Proteomes" id="UP000334923">
    <property type="component" value="Unassembled WGS sequence"/>
</dbReference>
<keyword evidence="3" id="KW-1185">Reference proteome</keyword>
<name>A0A5E6MG65_9BACT</name>
<reference evidence="2 3" key="1">
    <citation type="submission" date="2019-09" db="EMBL/GenBank/DDBJ databases">
        <authorList>
            <person name="Cremers G."/>
        </authorList>
    </citation>
    <scope>NUCLEOTIDE SEQUENCE [LARGE SCALE GENOMIC DNA]</scope>
    <source>
        <strain evidence="2">4A</strain>
    </source>
</reference>
<dbReference type="PANTHER" id="PTHR34107">
    <property type="entry name" value="SLL0198 PROTEIN-RELATED"/>
    <property type="match status" value="1"/>
</dbReference>
<dbReference type="InterPro" id="IPR011335">
    <property type="entry name" value="Restrct_endonuc-II-like"/>
</dbReference>
<proteinExistence type="predicted"/>
<dbReference type="PANTHER" id="PTHR34107:SF4">
    <property type="entry name" value="SLL1222 PROTEIN"/>
    <property type="match status" value="1"/>
</dbReference>
<dbReference type="SUPFAM" id="SSF52980">
    <property type="entry name" value="Restriction endonuclease-like"/>
    <property type="match status" value="1"/>
</dbReference>
<gene>
    <name evidence="2" type="ORF">MAMT_02105</name>
</gene>
<dbReference type="Pfam" id="PF05685">
    <property type="entry name" value="Uma2"/>
    <property type="match status" value="1"/>
</dbReference>
<dbReference type="AlphaFoldDB" id="A0A5E6MG65"/>